<evidence type="ECO:0000313" key="2">
    <source>
        <dbReference type="Proteomes" id="UP001497680"/>
    </source>
</evidence>
<comment type="caution">
    <text evidence="1">The sequence shown here is derived from an EMBL/GenBank/DDBJ whole genome shotgun (WGS) entry which is preliminary data.</text>
</comment>
<evidence type="ECO:0000313" key="1">
    <source>
        <dbReference type="EMBL" id="KAI6090791.1"/>
    </source>
</evidence>
<keyword evidence="2" id="KW-1185">Reference proteome</keyword>
<sequence>MAFPDKPIAHLLGSNGPVHALTYSASPGTYILAGSADRSIRLYNPQPSTSIHPSSSHITKKNTLTNPPSPVPEGRLVQTYAAHGYEVLSLTVSADNARFASSGGDRAVFLWDVASAQTLRRFGGTPQSHGARINCVAFAGEDDSLLVSGSLDTSVRVWDVKSNSLRPVQVLTEARDSVSAVAVRGPEIVSGSVDGRVRTYDVRMGRCLTDVIGPSVTSLSMTRDGKAVLVGGLDSKLRLMDRESGGCLKTYADPEWKNEDLRVQSILGGKEQYVLVGDEMTGTPGRHGEGRIWAWDILSGELKAKVAVPWGPAGHEPKKLVGKDGKPKERSNVLTCFAWRENGFGDQYCVSGTSGIVTVFGYH</sequence>
<organism evidence="1 2">
    <name type="scientific">Hypoxylon rubiginosum</name>
    <dbReference type="NCBI Taxonomy" id="110542"/>
    <lineage>
        <taxon>Eukaryota</taxon>
        <taxon>Fungi</taxon>
        <taxon>Dikarya</taxon>
        <taxon>Ascomycota</taxon>
        <taxon>Pezizomycotina</taxon>
        <taxon>Sordariomycetes</taxon>
        <taxon>Xylariomycetidae</taxon>
        <taxon>Xylariales</taxon>
        <taxon>Hypoxylaceae</taxon>
        <taxon>Hypoxylon</taxon>
    </lineage>
</organism>
<protein>
    <submittedName>
        <fullName evidence="1">WD40 repeat-like protein</fullName>
    </submittedName>
</protein>
<reference evidence="1 2" key="1">
    <citation type="journal article" date="2022" name="New Phytol.">
        <title>Ecological generalism drives hyperdiversity of secondary metabolite gene clusters in xylarialean endophytes.</title>
        <authorList>
            <person name="Franco M.E.E."/>
            <person name="Wisecaver J.H."/>
            <person name="Arnold A.E."/>
            <person name="Ju Y.M."/>
            <person name="Slot J.C."/>
            <person name="Ahrendt S."/>
            <person name="Moore L.P."/>
            <person name="Eastman K.E."/>
            <person name="Scott K."/>
            <person name="Konkel Z."/>
            <person name="Mondo S.J."/>
            <person name="Kuo A."/>
            <person name="Hayes R.D."/>
            <person name="Haridas S."/>
            <person name="Andreopoulos B."/>
            <person name="Riley R."/>
            <person name="LaButti K."/>
            <person name="Pangilinan J."/>
            <person name="Lipzen A."/>
            <person name="Amirebrahimi M."/>
            <person name="Yan J."/>
            <person name="Adam C."/>
            <person name="Keymanesh K."/>
            <person name="Ng V."/>
            <person name="Louie K."/>
            <person name="Northen T."/>
            <person name="Drula E."/>
            <person name="Henrissat B."/>
            <person name="Hsieh H.M."/>
            <person name="Youens-Clark K."/>
            <person name="Lutzoni F."/>
            <person name="Miadlikowska J."/>
            <person name="Eastwood D.C."/>
            <person name="Hamelin R.C."/>
            <person name="Grigoriev I.V."/>
            <person name="U'Ren J.M."/>
        </authorList>
    </citation>
    <scope>NUCLEOTIDE SEQUENCE [LARGE SCALE GENOMIC DNA]</scope>
    <source>
        <strain evidence="1 2">ER1909</strain>
    </source>
</reference>
<name>A0ACC0DDQ7_9PEZI</name>
<accession>A0ACC0DDQ7</accession>
<dbReference type="EMBL" id="MU394289">
    <property type="protein sequence ID" value="KAI6090791.1"/>
    <property type="molecule type" value="Genomic_DNA"/>
</dbReference>
<gene>
    <name evidence="1" type="ORF">F4821DRAFT_10393</name>
</gene>
<dbReference type="Proteomes" id="UP001497680">
    <property type="component" value="Unassembled WGS sequence"/>
</dbReference>
<proteinExistence type="predicted"/>